<feature type="region of interest" description="Disordered" evidence="3">
    <location>
        <begin position="819"/>
        <end position="845"/>
    </location>
</feature>
<feature type="compositionally biased region" description="Basic and acidic residues" evidence="3">
    <location>
        <begin position="533"/>
        <end position="544"/>
    </location>
</feature>
<feature type="region of interest" description="Disordered" evidence="3">
    <location>
        <begin position="715"/>
        <end position="736"/>
    </location>
</feature>
<dbReference type="Pfam" id="PF07679">
    <property type="entry name" value="I-set"/>
    <property type="match status" value="2"/>
</dbReference>
<evidence type="ECO:0000256" key="3">
    <source>
        <dbReference type="SAM" id="MobiDB-lite"/>
    </source>
</evidence>
<dbReference type="PROSITE" id="PS50835">
    <property type="entry name" value="IG_LIKE"/>
    <property type="match status" value="3"/>
</dbReference>
<feature type="domain" description="Ig-like" evidence="4">
    <location>
        <begin position="298"/>
        <end position="386"/>
    </location>
</feature>
<dbReference type="Pfam" id="PF13927">
    <property type="entry name" value="Ig_3"/>
    <property type="match status" value="1"/>
</dbReference>
<feature type="region of interest" description="Disordered" evidence="3">
    <location>
        <begin position="507"/>
        <end position="590"/>
    </location>
</feature>
<feature type="domain" description="Ig-like" evidence="4">
    <location>
        <begin position="153"/>
        <end position="288"/>
    </location>
</feature>
<dbReference type="InterPro" id="IPR013098">
    <property type="entry name" value="Ig_I-set"/>
</dbReference>
<keyword evidence="2" id="KW-1015">Disulfide bond</keyword>
<organism evidence="5 6">
    <name type="scientific">Nematostella vectensis</name>
    <name type="common">Starlet sea anemone</name>
    <dbReference type="NCBI Taxonomy" id="45351"/>
    <lineage>
        <taxon>Eukaryota</taxon>
        <taxon>Metazoa</taxon>
        <taxon>Cnidaria</taxon>
        <taxon>Anthozoa</taxon>
        <taxon>Hexacorallia</taxon>
        <taxon>Actiniaria</taxon>
        <taxon>Edwardsiidae</taxon>
        <taxon>Nematostella</taxon>
    </lineage>
</organism>
<feature type="compositionally biased region" description="Basic and acidic residues" evidence="3">
    <location>
        <begin position="1021"/>
        <end position="1041"/>
    </location>
</feature>
<sequence>MIHRNSKSGFVFQLLVIWASHGLAHGVFILRFVKSPPRVTQVPERSVAILPCAAESILQPLTYKWLLNGQLLSIRSNGNYTWQGYQGNLLIPSLRQNSLNDGGLFQCTASNSLGSILGPISVLRVAYLEPYEGQAILKGYSKYTFESFCLDPPLVTSVPMATVTWSRVTGSVIHDGDKLGRVLIASGGHLCVLAADNTDIDMYTCTLNNPVTQQSFSIKHSVALVVKPKISWYKGNNVLSPSSKYGFVHNTTSTKIAIYRPTKADEGTYRCVAIDTSNVVFVAQAQLTVKTEIEESSPKFDGTLPPSMVAFLGKSAKITCPRARGALIYTWYHNAVPVSPDHRVSVKSNGSLLIKDVMRPDNGIYQVFAENSFGKSSAEPVYLLVSELNVISTTSTSPSPLPSPSPTSITPPASVTLPNSTNSIQPTTVAKEQPSSREPFTEPNTRKNLLKLPSVSFSKNTRRLSHSESTTPDYDLRLDSKNPLYGDSRTNREERFESNVYVSIHDDSNPLYSGFCPNRQEPNSSKNPMYSGTHHDRQDPDSGKNHLYSGIHHNRQEPNSSKNPLYSGTHHDREDPDSGKNHLYSGIHPDRQYHDVDKTHLYSSIYLDSQDPHKDKNHPYSGIHPDGSGAFPSRTSTRETSTTSNIYDLLIKLKLMTFAVMTKACLVYRTRPLSVRYDLGDLMVSTISMLSSMHIIYVNDKNLFEIYCRSDKKGKGKDVQVSSATQTPSPTGINNDAGNWVLLESSPKSTSVPVDSIRPNVTGDERSIAGTSVVKLYEELDKPSTNGYQRSSVTSQKFGVSDYRKWGAETNAERLRQLGLGPLPEEKVSGDTELSDTSSPYSKPPIRLSAHLTKSTTERIRDPLTTVTDGNANNIRASVVITTVSQSKLPYDIPDVDYSQSGSTTRTTVVERSYWQSGDDPGGRGMVKNMAASFKALEEQQSPTRSAGRKESFESRPLSVTSEARRHSSVKATSVVAERKKSFESKPPSVSVEVKRHSSMEGPFVVIERKKLSEPRPPSAADEHRRKSVVAERKESFEARRRSSVKTPVVVPDRSPAVWQATRPAGVATIENRVKRIRKLGGVNVMPPE</sequence>
<dbReference type="Gene3D" id="2.60.40.10">
    <property type="entry name" value="Immunoglobulins"/>
    <property type="match status" value="4"/>
</dbReference>
<evidence type="ECO:0000259" key="4">
    <source>
        <dbReference type="PROSITE" id="PS50835"/>
    </source>
</evidence>
<dbReference type="InterPro" id="IPR007110">
    <property type="entry name" value="Ig-like_dom"/>
</dbReference>
<evidence type="ECO:0000313" key="5">
    <source>
        <dbReference type="EMBL" id="EDO30880.1"/>
    </source>
</evidence>
<dbReference type="EMBL" id="DS469971">
    <property type="protein sequence ID" value="EDO30880.1"/>
    <property type="molecule type" value="Genomic_DNA"/>
</dbReference>
<dbReference type="PANTHER" id="PTHR44170">
    <property type="entry name" value="PROTEIN SIDEKICK"/>
    <property type="match status" value="1"/>
</dbReference>
<feature type="region of interest" description="Disordered" evidence="3">
    <location>
        <begin position="393"/>
        <end position="492"/>
    </location>
</feature>
<accession>A7SZJ3</accession>
<dbReference type="HOGENOM" id="CLU_284890_0_0_1"/>
<gene>
    <name evidence="5" type="ORF">NEMVEDRAFT_v1g248219</name>
</gene>
<feature type="compositionally biased region" description="Polar residues" evidence="3">
    <location>
        <begin position="520"/>
        <end position="530"/>
    </location>
</feature>
<dbReference type="InterPro" id="IPR013783">
    <property type="entry name" value="Ig-like_fold"/>
</dbReference>
<dbReference type="GO" id="GO:0016020">
    <property type="term" value="C:membrane"/>
    <property type="evidence" value="ECO:0007669"/>
    <property type="project" value="UniProtKB-SubCell"/>
</dbReference>
<feature type="compositionally biased region" description="Basic and acidic residues" evidence="3">
    <location>
        <begin position="569"/>
        <end position="580"/>
    </location>
</feature>
<dbReference type="InterPro" id="IPR003599">
    <property type="entry name" value="Ig_sub"/>
</dbReference>
<evidence type="ECO:0000256" key="2">
    <source>
        <dbReference type="ARBA" id="ARBA00023157"/>
    </source>
</evidence>
<dbReference type="InParanoid" id="A7SZJ3"/>
<dbReference type="InterPro" id="IPR036179">
    <property type="entry name" value="Ig-like_dom_sf"/>
</dbReference>
<keyword evidence="6" id="KW-1185">Reference proteome</keyword>
<feature type="region of interest" description="Disordered" evidence="3">
    <location>
        <begin position="1007"/>
        <end position="1049"/>
    </location>
</feature>
<keyword evidence="1" id="KW-0677">Repeat</keyword>
<evidence type="ECO:0000313" key="6">
    <source>
        <dbReference type="Proteomes" id="UP000001593"/>
    </source>
</evidence>
<dbReference type="AlphaFoldDB" id="A7SZJ3"/>
<dbReference type="InterPro" id="IPR003598">
    <property type="entry name" value="Ig_sub2"/>
</dbReference>
<feature type="region of interest" description="Disordered" evidence="3">
    <location>
        <begin position="937"/>
        <end position="973"/>
    </location>
</feature>
<name>A7SZJ3_NEMVE</name>
<feature type="domain" description="Ig-like" evidence="4">
    <location>
        <begin position="37"/>
        <end position="112"/>
    </location>
</feature>
<dbReference type="GO" id="GO:0098609">
    <property type="term" value="P:cell-cell adhesion"/>
    <property type="evidence" value="ECO:0000318"/>
    <property type="project" value="GO_Central"/>
</dbReference>
<dbReference type="CDD" id="cd00096">
    <property type="entry name" value="Ig"/>
    <property type="match status" value="1"/>
</dbReference>
<feature type="compositionally biased region" description="Polar residues" evidence="3">
    <location>
        <begin position="720"/>
        <end position="736"/>
    </location>
</feature>
<feature type="compositionally biased region" description="Polar residues" evidence="3">
    <location>
        <begin position="557"/>
        <end position="566"/>
    </location>
</feature>
<feature type="compositionally biased region" description="Polar residues" evidence="3">
    <location>
        <begin position="436"/>
        <end position="447"/>
    </location>
</feature>
<dbReference type="Proteomes" id="UP000001593">
    <property type="component" value="Unassembled WGS sequence"/>
</dbReference>
<dbReference type="PANTHER" id="PTHR44170:SF6">
    <property type="entry name" value="CONTACTIN"/>
    <property type="match status" value="1"/>
</dbReference>
<dbReference type="SMART" id="SM00409">
    <property type="entry name" value="IG"/>
    <property type="match status" value="3"/>
</dbReference>
<proteinExistence type="predicted"/>
<evidence type="ECO:0000256" key="1">
    <source>
        <dbReference type="ARBA" id="ARBA00022737"/>
    </source>
</evidence>
<protein>
    <recommendedName>
        <fullName evidence="4">Ig-like domain-containing protein</fullName>
    </recommendedName>
</protein>
<reference evidence="5 6" key="1">
    <citation type="journal article" date="2007" name="Science">
        <title>Sea anemone genome reveals ancestral eumetazoan gene repertoire and genomic organization.</title>
        <authorList>
            <person name="Putnam N.H."/>
            <person name="Srivastava M."/>
            <person name="Hellsten U."/>
            <person name="Dirks B."/>
            <person name="Chapman J."/>
            <person name="Salamov A."/>
            <person name="Terry A."/>
            <person name="Shapiro H."/>
            <person name="Lindquist E."/>
            <person name="Kapitonov V.V."/>
            <person name="Jurka J."/>
            <person name="Genikhovich G."/>
            <person name="Grigoriev I.V."/>
            <person name="Lucas S.M."/>
            <person name="Steele R.E."/>
            <person name="Finnerty J.R."/>
            <person name="Technau U."/>
            <person name="Martindale M.Q."/>
            <person name="Rokhsar D.S."/>
        </authorList>
    </citation>
    <scope>NUCLEOTIDE SEQUENCE [LARGE SCALE GENOMIC DNA]</scope>
    <source>
        <strain evidence="6">CH2 X CH6</strain>
    </source>
</reference>
<feature type="compositionally biased region" description="Polar residues" evidence="3">
    <location>
        <begin position="416"/>
        <end position="430"/>
    </location>
</feature>
<dbReference type="SUPFAM" id="SSF48726">
    <property type="entry name" value="Immunoglobulin"/>
    <property type="match status" value="3"/>
</dbReference>
<dbReference type="SMART" id="SM00408">
    <property type="entry name" value="IGc2"/>
    <property type="match status" value="3"/>
</dbReference>